<dbReference type="InterPro" id="IPR036259">
    <property type="entry name" value="MFS_trans_sf"/>
</dbReference>
<comment type="subcellular location">
    <subcellularLocation>
        <location evidence="1">Membrane</location>
        <topology evidence="1">Multi-pass membrane protein</topology>
    </subcellularLocation>
</comment>
<accession>A0AB34G0I8</accession>
<feature type="transmembrane region" description="Helical" evidence="6">
    <location>
        <begin position="157"/>
        <end position="175"/>
    </location>
</feature>
<dbReference type="GO" id="GO:0016020">
    <property type="term" value="C:membrane"/>
    <property type="evidence" value="ECO:0007669"/>
    <property type="project" value="UniProtKB-SubCell"/>
</dbReference>
<keyword evidence="2" id="KW-0813">Transport</keyword>
<dbReference type="GO" id="GO:0022857">
    <property type="term" value="F:transmembrane transporter activity"/>
    <property type="evidence" value="ECO:0007669"/>
    <property type="project" value="TreeGrafter"/>
</dbReference>
<keyword evidence="4 6" id="KW-1133">Transmembrane helix</keyword>
<feature type="transmembrane region" description="Helical" evidence="6">
    <location>
        <begin position="48"/>
        <end position="66"/>
    </location>
</feature>
<gene>
    <name evidence="7" type="ORF">O9K51_03523</name>
</gene>
<feature type="transmembrane region" description="Helical" evidence="6">
    <location>
        <begin position="86"/>
        <end position="107"/>
    </location>
</feature>
<evidence type="ECO:0000256" key="5">
    <source>
        <dbReference type="ARBA" id="ARBA00023136"/>
    </source>
</evidence>
<evidence type="ECO:0000256" key="3">
    <source>
        <dbReference type="ARBA" id="ARBA00022692"/>
    </source>
</evidence>
<organism evidence="7 8">
    <name type="scientific">Purpureocillium lavendulum</name>
    <dbReference type="NCBI Taxonomy" id="1247861"/>
    <lineage>
        <taxon>Eukaryota</taxon>
        <taxon>Fungi</taxon>
        <taxon>Dikarya</taxon>
        <taxon>Ascomycota</taxon>
        <taxon>Pezizomycotina</taxon>
        <taxon>Sordariomycetes</taxon>
        <taxon>Hypocreomycetidae</taxon>
        <taxon>Hypocreales</taxon>
        <taxon>Ophiocordycipitaceae</taxon>
        <taxon>Purpureocillium</taxon>
    </lineage>
</organism>
<feature type="transmembrane region" description="Helical" evidence="6">
    <location>
        <begin position="187"/>
        <end position="208"/>
    </location>
</feature>
<dbReference type="FunFam" id="1.20.1250.20:FF:000566">
    <property type="entry name" value="Uncharacterized protein"/>
    <property type="match status" value="1"/>
</dbReference>
<keyword evidence="5 6" id="KW-0472">Membrane</keyword>
<feature type="transmembrane region" description="Helical" evidence="6">
    <location>
        <begin position="114"/>
        <end position="137"/>
    </location>
</feature>
<name>A0AB34G0I8_9HYPO</name>
<protein>
    <submittedName>
        <fullName evidence="7">MFS transporter</fullName>
    </submittedName>
</protein>
<evidence type="ECO:0000256" key="4">
    <source>
        <dbReference type="ARBA" id="ARBA00022989"/>
    </source>
</evidence>
<keyword evidence="8" id="KW-1185">Reference proteome</keyword>
<reference evidence="7" key="1">
    <citation type="submission" date="2023-01" db="EMBL/GenBank/DDBJ databases">
        <title>The growth and conidiation of Purpureocillium lavendulum are regulated by nitrogen source and histone H3K14 acetylation.</title>
        <authorList>
            <person name="Tang P."/>
            <person name="Han J."/>
            <person name="Zhang C."/>
            <person name="Tang P."/>
            <person name="Qi F."/>
            <person name="Zhang K."/>
            <person name="Liang L."/>
        </authorList>
    </citation>
    <scope>NUCLEOTIDE SEQUENCE</scope>
    <source>
        <strain evidence="7">YMF1.00683</strain>
    </source>
</reference>
<dbReference type="Proteomes" id="UP001163105">
    <property type="component" value="Unassembled WGS sequence"/>
</dbReference>
<dbReference type="AlphaFoldDB" id="A0AB34G0I8"/>
<evidence type="ECO:0000256" key="6">
    <source>
        <dbReference type="SAM" id="Phobius"/>
    </source>
</evidence>
<dbReference type="PANTHER" id="PTHR43791">
    <property type="entry name" value="PERMEASE-RELATED"/>
    <property type="match status" value="1"/>
</dbReference>
<dbReference type="PANTHER" id="PTHR43791:SF54">
    <property type="entry name" value="MAJOR FACILITATOR SUPERFAMILY (MFS) PROFILE DOMAIN-CONTAINING PROTEIN-RELATED"/>
    <property type="match status" value="1"/>
</dbReference>
<dbReference type="Gene3D" id="1.20.1250.20">
    <property type="entry name" value="MFS general substrate transporter like domains"/>
    <property type="match status" value="2"/>
</dbReference>
<evidence type="ECO:0000256" key="2">
    <source>
        <dbReference type="ARBA" id="ARBA00022448"/>
    </source>
</evidence>
<evidence type="ECO:0000313" key="8">
    <source>
        <dbReference type="Proteomes" id="UP001163105"/>
    </source>
</evidence>
<feature type="transmembrane region" description="Helical" evidence="6">
    <location>
        <begin position="296"/>
        <end position="316"/>
    </location>
</feature>
<dbReference type="SUPFAM" id="SSF103473">
    <property type="entry name" value="MFS general substrate transporter"/>
    <property type="match status" value="1"/>
</dbReference>
<keyword evidence="3 6" id="KW-0812">Transmembrane</keyword>
<sequence>MSKENVSHLEKPAPASAATYLSSEDQAFLDSISPKQEAKIYRKLDWRLVPALSILYLLAIIDRANIGNAKIEGLEKSLGMTGTDYNVALALFFISYVIFDIPSNYVLSRFKRPSMYLGSLVICWGIVMTFTGVVRNFGGLCATRFLLELDSFLEQTILSDNASGAFSGLLAFLIAKMDGAGGYEGWRWIFILEGIASVVAGFASLFLLPDSPALSHKWLMPDEIRFLELSHIKHRGRSAETSHKVEAQTLWKVIKDWQLYFLGMVFMSNTVPNYALKFTMPQIIQNMGFTSSRAQLLTIPPYTVGAISGLVASLFADRFKWRMPFLYSESQVQDKHSVCLYLAVYNQNFGNMYHWALAAQVASGQDVGWHIFEVIQQKTGENRPAFIPTYHRASPTQAVNCLRPLQKLITVDARQWGLVREQIRLVRVAGKGTSWNCQEYVLDIWEQLFHSRVINYTAWSVGKDLMMDRYGPQERCTTDDELEGAGTTYLNE</sequence>
<evidence type="ECO:0000256" key="1">
    <source>
        <dbReference type="ARBA" id="ARBA00004141"/>
    </source>
</evidence>
<dbReference type="EMBL" id="JAQHRD010000002">
    <property type="protein sequence ID" value="KAJ6445120.1"/>
    <property type="molecule type" value="Genomic_DNA"/>
</dbReference>
<comment type="caution">
    <text evidence="7">The sequence shown here is derived from an EMBL/GenBank/DDBJ whole genome shotgun (WGS) entry which is preliminary data.</text>
</comment>
<proteinExistence type="predicted"/>
<evidence type="ECO:0000313" key="7">
    <source>
        <dbReference type="EMBL" id="KAJ6445120.1"/>
    </source>
</evidence>
<feature type="transmembrane region" description="Helical" evidence="6">
    <location>
        <begin position="257"/>
        <end position="276"/>
    </location>
</feature>